<evidence type="ECO:0000313" key="2">
    <source>
        <dbReference type="EMBL" id="KAJ1128627.1"/>
    </source>
</evidence>
<gene>
    <name evidence="2" type="ORF">NDU88_007003</name>
</gene>
<name>A0AAV7PN18_PLEWA</name>
<comment type="caution">
    <text evidence="2">The sequence shown here is derived from an EMBL/GenBank/DDBJ whole genome shotgun (WGS) entry which is preliminary data.</text>
</comment>
<evidence type="ECO:0000313" key="3">
    <source>
        <dbReference type="Proteomes" id="UP001066276"/>
    </source>
</evidence>
<accession>A0AAV7PN18</accession>
<reference evidence="2" key="1">
    <citation type="journal article" date="2022" name="bioRxiv">
        <title>Sequencing and chromosome-scale assembly of the giantPleurodeles waltlgenome.</title>
        <authorList>
            <person name="Brown T."/>
            <person name="Elewa A."/>
            <person name="Iarovenko S."/>
            <person name="Subramanian E."/>
            <person name="Araus A.J."/>
            <person name="Petzold A."/>
            <person name="Susuki M."/>
            <person name="Suzuki K.-i.T."/>
            <person name="Hayashi T."/>
            <person name="Toyoda A."/>
            <person name="Oliveira C."/>
            <person name="Osipova E."/>
            <person name="Leigh N.D."/>
            <person name="Simon A."/>
            <person name="Yun M.H."/>
        </authorList>
    </citation>
    <scope>NUCLEOTIDE SEQUENCE</scope>
    <source>
        <strain evidence="2">20211129_DDA</strain>
        <tissue evidence="2">Liver</tissue>
    </source>
</reference>
<protein>
    <submittedName>
        <fullName evidence="2">Uncharacterized protein</fullName>
    </submittedName>
</protein>
<dbReference type="Proteomes" id="UP001066276">
    <property type="component" value="Chromosome 7"/>
</dbReference>
<sequence>MDFDEVNESEGLVVGTEGGSGGQGNNKFRSFGVLQEQRKAAERSSLWRESVARIIQKLTKRLCSWPSQSGLFSLDSGALVRAVGGEAGIIKTLWKTVGFGWGQN</sequence>
<dbReference type="AlphaFoldDB" id="A0AAV7PN18"/>
<proteinExistence type="predicted"/>
<dbReference type="EMBL" id="JANPWB010000011">
    <property type="protein sequence ID" value="KAJ1128627.1"/>
    <property type="molecule type" value="Genomic_DNA"/>
</dbReference>
<feature type="region of interest" description="Disordered" evidence="1">
    <location>
        <begin position="1"/>
        <end position="27"/>
    </location>
</feature>
<evidence type="ECO:0000256" key="1">
    <source>
        <dbReference type="SAM" id="MobiDB-lite"/>
    </source>
</evidence>
<keyword evidence="3" id="KW-1185">Reference proteome</keyword>
<organism evidence="2 3">
    <name type="scientific">Pleurodeles waltl</name>
    <name type="common">Iberian ribbed newt</name>
    <dbReference type="NCBI Taxonomy" id="8319"/>
    <lineage>
        <taxon>Eukaryota</taxon>
        <taxon>Metazoa</taxon>
        <taxon>Chordata</taxon>
        <taxon>Craniata</taxon>
        <taxon>Vertebrata</taxon>
        <taxon>Euteleostomi</taxon>
        <taxon>Amphibia</taxon>
        <taxon>Batrachia</taxon>
        <taxon>Caudata</taxon>
        <taxon>Salamandroidea</taxon>
        <taxon>Salamandridae</taxon>
        <taxon>Pleurodelinae</taxon>
        <taxon>Pleurodeles</taxon>
    </lineage>
</organism>